<evidence type="ECO:0000256" key="1">
    <source>
        <dbReference type="SAM" id="MobiDB-lite"/>
    </source>
</evidence>
<sequence length="183" mass="20278">MPIRLMIRPMGFEYVIAGRRALPPHEAPWVYELEQAYEEDDEDEERFDEGSLDACEILPENNEEFFAAVERLVGFVPAVVITIDPAAWEASTLVAEVLADALDGVMYCDGLVNEHGLEYVPTEGAPAATTIDELEARIFASYKDPEPYFTRRAARQAARLAEANARDPVGAAKRAAESDWGDV</sequence>
<keyword evidence="3" id="KW-1185">Reference proteome</keyword>
<gene>
    <name evidence="2" type="ORF">D7V93_04820</name>
</gene>
<organism evidence="2 3">
    <name type="scientific">Corallococcus llansteffanensis</name>
    <dbReference type="NCBI Taxonomy" id="2316731"/>
    <lineage>
        <taxon>Bacteria</taxon>
        <taxon>Pseudomonadati</taxon>
        <taxon>Myxococcota</taxon>
        <taxon>Myxococcia</taxon>
        <taxon>Myxococcales</taxon>
        <taxon>Cystobacterineae</taxon>
        <taxon>Myxococcaceae</taxon>
        <taxon>Corallococcus</taxon>
    </lineage>
</organism>
<dbReference type="Proteomes" id="UP000272888">
    <property type="component" value="Unassembled WGS sequence"/>
</dbReference>
<comment type="caution">
    <text evidence="2">The sequence shown here is derived from an EMBL/GenBank/DDBJ whole genome shotgun (WGS) entry which is preliminary data.</text>
</comment>
<proteinExistence type="predicted"/>
<reference evidence="3" key="1">
    <citation type="submission" date="2018-09" db="EMBL/GenBank/DDBJ databases">
        <authorList>
            <person name="Livingstone P.G."/>
            <person name="Whitworth D.E."/>
        </authorList>
    </citation>
    <scope>NUCLEOTIDE SEQUENCE [LARGE SCALE GENOMIC DNA]</scope>
    <source>
        <strain evidence="3">CA051B</strain>
    </source>
</reference>
<feature type="region of interest" description="Disordered" evidence="1">
    <location>
        <begin position="162"/>
        <end position="183"/>
    </location>
</feature>
<dbReference type="EMBL" id="RAWB01000030">
    <property type="protein sequence ID" value="RKH66157.1"/>
    <property type="molecule type" value="Genomic_DNA"/>
</dbReference>
<dbReference type="AlphaFoldDB" id="A0A3A8QBY6"/>
<name>A0A3A8QBY6_9BACT</name>
<evidence type="ECO:0000313" key="2">
    <source>
        <dbReference type="EMBL" id="RKH66157.1"/>
    </source>
</evidence>
<protein>
    <submittedName>
        <fullName evidence="2">Uncharacterized protein</fullName>
    </submittedName>
</protein>
<accession>A0A3A8QBY6</accession>
<evidence type="ECO:0000313" key="3">
    <source>
        <dbReference type="Proteomes" id="UP000272888"/>
    </source>
</evidence>